<feature type="compositionally biased region" description="Low complexity" evidence="1">
    <location>
        <begin position="1171"/>
        <end position="1192"/>
    </location>
</feature>
<feature type="compositionally biased region" description="Polar residues" evidence="1">
    <location>
        <begin position="505"/>
        <end position="516"/>
    </location>
</feature>
<feature type="compositionally biased region" description="Low complexity" evidence="1">
    <location>
        <begin position="1322"/>
        <end position="1353"/>
    </location>
</feature>
<feature type="region of interest" description="Disordered" evidence="1">
    <location>
        <begin position="1267"/>
        <end position="1362"/>
    </location>
</feature>
<feature type="region of interest" description="Disordered" evidence="1">
    <location>
        <begin position="958"/>
        <end position="980"/>
    </location>
</feature>
<evidence type="ECO:0000256" key="1">
    <source>
        <dbReference type="SAM" id="MobiDB-lite"/>
    </source>
</evidence>
<evidence type="ECO:0000313" key="2">
    <source>
        <dbReference type="EMBL" id="KAI9634466.1"/>
    </source>
</evidence>
<feature type="region of interest" description="Disordered" evidence="1">
    <location>
        <begin position="1026"/>
        <end position="1046"/>
    </location>
</feature>
<feature type="region of interest" description="Disordered" evidence="1">
    <location>
        <begin position="633"/>
        <end position="657"/>
    </location>
</feature>
<feature type="compositionally biased region" description="Polar residues" evidence="1">
    <location>
        <begin position="1300"/>
        <end position="1309"/>
    </location>
</feature>
<gene>
    <name evidence="2" type="ORF">MKK02DRAFT_28205</name>
</gene>
<reference evidence="2" key="1">
    <citation type="journal article" date="2022" name="G3 (Bethesda)">
        <title>High quality genome of the basidiomycete yeast Dioszegia hungarica PDD-24b-2 isolated from cloud water.</title>
        <authorList>
            <person name="Jarrige D."/>
            <person name="Haridas S."/>
            <person name="Bleykasten-Grosshans C."/>
            <person name="Joly M."/>
            <person name="Nadalig T."/>
            <person name="Sancelme M."/>
            <person name="Vuilleumier S."/>
            <person name="Grigoriev I.V."/>
            <person name="Amato P."/>
            <person name="Bringel F."/>
        </authorList>
    </citation>
    <scope>NUCLEOTIDE SEQUENCE</scope>
    <source>
        <strain evidence="2">PDD-24b-2</strain>
    </source>
</reference>
<keyword evidence="3" id="KW-1185">Reference proteome</keyword>
<feature type="compositionally biased region" description="Basic and acidic residues" evidence="1">
    <location>
        <begin position="527"/>
        <end position="555"/>
    </location>
</feature>
<dbReference type="RefSeq" id="XP_052944243.1">
    <property type="nucleotide sequence ID" value="XM_053087510.1"/>
</dbReference>
<dbReference type="Proteomes" id="UP001164286">
    <property type="component" value="Unassembled WGS sequence"/>
</dbReference>
<evidence type="ECO:0000313" key="3">
    <source>
        <dbReference type="Proteomes" id="UP001164286"/>
    </source>
</evidence>
<feature type="compositionally biased region" description="Basic and acidic residues" evidence="1">
    <location>
        <begin position="961"/>
        <end position="970"/>
    </location>
</feature>
<organism evidence="2 3">
    <name type="scientific">Dioszegia hungarica</name>
    <dbReference type="NCBI Taxonomy" id="4972"/>
    <lineage>
        <taxon>Eukaryota</taxon>
        <taxon>Fungi</taxon>
        <taxon>Dikarya</taxon>
        <taxon>Basidiomycota</taxon>
        <taxon>Agaricomycotina</taxon>
        <taxon>Tremellomycetes</taxon>
        <taxon>Tremellales</taxon>
        <taxon>Bulleribasidiaceae</taxon>
        <taxon>Dioszegia</taxon>
    </lineage>
</organism>
<protein>
    <submittedName>
        <fullName evidence="2">Uncharacterized protein</fullName>
    </submittedName>
</protein>
<name>A0AA38H7Y5_9TREE</name>
<comment type="caution">
    <text evidence="2">The sequence shown here is derived from an EMBL/GenBank/DDBJ whole genome shotgun (WGS) entry which is preliminary data.</text>
</comment>
<feature type="region of interest" description="Disordered" evidence="1">
    <location>
        <begin position="1119"/>
        <end position="1138"/>
    </location>
</feature>
<dbReference type="GeneID" id="77726715"/>
<feature type="compositionally biased region" description="Polar residues" evidence="1">
    <location>
        <begin position="1159"/>
        <end position="1168"/>
    </location>
</feature>
<sequence>MSGADMCVECGPWDTEGGEVACQVCGTVDLAKSAALNLRDTVDGYTVGGGFRPFGNSGTAKDQQREAAERRFKDLMGRKAIDWLFTQPNILGLPSRNNPLGEADPSNPFVKSVMAFYFQIRKADSLQAEADGKQHTGETVNADTKRVGYHLAVAIRFAAIQNNLRLAYNKLGNAGKETLPKAIEGVRPAVDMVIPIPYPKDMIANMLSSNPEHINPIGDVKVLLRVYRTHIRLLKRPSDPLYLNLSNFLLVIQRLRAIVDAKTHEDRRPMLCYKQKSNKLYRVWDPDDFDYFKEDALATDKGWDEVFLVSYNLYRAGQCVGILNSKTSYLYAIPLVFTAVSGVVGSIYPYMMPLFAELCAQYGGSGHWTSQKALHSMKRMIIAWSTSFQDAGVQVPSLNLPNRGLVGKGTTGWNGDARRGVPELEMWVVAIKTVAYNWKAIYKARLRTRHGAIAYSVEVAMAQKLFAGVTGDLRVKGRSDTGLSARAKLLKQYADQAAARERSQETSGTTTPSTGHNSDDAEMSLVNEREPHRDPSSNAEDMDRRYEELERRRESTGVAQWIEGEQSSDEENAYDSDDDCIQPALRLKGMGGKTAPAYFGGFTVGPSGLVREAIDAPRDEYLYNVDDYSPMMSRSGSQTSSIGSVSTADRHMRRGKSTSIPPVARLDIPRANRFHSPAVSVSTLHSMGSVPGSTFASTRRSSTDSLSTLAEDDLPVPIVKGKMPNFVPRPSRPVSDMDPARAHIGMLIRELVEYAPEGPRDERRSGKMVSRAVEEYVNEWVEREMAKETIPRKITPAYLASIGLKGKNPLLDPLSSWISAQEHRWSPLECVLRAGIHIRQLPTWMVPHSKLGVMRMLQHQPKLPAFDAIPECPPIPDRYKAAPQTFDKEIRALKDQWDGDVADGFPIFFPAHEMFAVGADADELFSDGEMDMYLADEAEVAERQADKDFMDLIGAMDEGAESPRGRNLELKRKKRQTKKELAASMTAVSSEFLGYQRAMQGGDEEWADTGMQMDMDMDMDMGSDVELQEGEEEDEQMEDSDDDDDGVDWFDESINWAAVARKKAKKRAAEEAERWPAKRRKKATKATVSVIATAKPVPTYRQPITAPATIHEFERQAATYGTGGNPTYQPGSPMPATIQDFLDRVGNQSAQYGPHLPPSIQSSVTLPPTVQPSLSQRSPASSSSQAASRSSSTVPNVSQASVDLPPTIQLRPPQRGGLSPGGSTGAASRSSSTVRDDTYMDSPAIPNPSPLIAPRSMLHLLNPVDSPSTVQVPLPSVPLRTQPNASAGASRAATPLVQRAMSSNPSRTPANAVAGPSRAPSSTLATTGKKTAATTAASGPAKAPAKTTSTATRPSPPPRNIPCVQTRLMELDTRRLNANRREIVLIQVRWMSLRLDMLKGRPASTVETASMRGSDRREIDPEILRNDVNVLKAERDRLVAEIPALKAETKQMKPDYKAVQVEVEAWASKLRIPRRDLGYDYEWKTPKGEFGPTGIEAACKWARRKTN</sequence>
<accession>A0AA38H7Y5</accession>
<feature type="compositionally biased region" description="Acidic residues" evidence="1">
    <location>
        <begin position="566"/>
        <end position="576"/>
    </location>
</feature>
<feature type="region of interest" description="Disordered" evidence="1">
    <location>
        <begin position="1148"/>
        <end position="1251"/>
    </location>
</feature>
<dbReference type="EMBL" id="JAKWFO010000007">
    <property type="protein sequence ID" value="KAI9634466.1"/>
    <property type="molecule type" value="Genomic_DNA"/>
</dbReference>
<feature type="compositionally biased region" description="Low complexity" evidence="1">
    <location>
        <begin position="633"/>
        <end position="647"/>
    </location>
</feature>
<proteinExistence type="predicted"/>
<feature type="region of interest" description="Disordered" evidence="1">
    <location>
        <begin position="494"/>
        <end position="576"/>
    </location>
</feature>